<dbReference type="FunFam" id="3.10.580.10:FF:000002">
    <property type="entry name" value="Magnesium/cobalt efflux protein CorC"/>
    <property type="match status" value="1"/>
</dbReference>
<dbReference type="InterPro" id="IPR044751">
    <property type="entry name" value="Ion_transp-like_CBS"/>
</dbReference>
<keyword evidence="2" id="KW-0677">Repeat</keyword>
<accession>A0A1T5BUU6</accession>
<evidence type="ECO:0000256" key="2">
    <source>
        <dbReference type="ARBA" id="ARBA00022737"/>
    </source>
</evidence>
<evidence type="ECO:0000313" key="6">
    <source>
        <dbReference type="EMBL" id="SKB50917.1"/>
    </source>
</evidence>
<dbReference type="AlphaFoldDB" id="A0A1T5BUU6"/>
<dbReference type="PROSITE" id="PS51371">
    <property type="entry name" value="CBS"/>
    <property type="match status" value="2"/>
</dbReference>
<gene>
    <name evidence="6" type="ORF">SAMN06295937_1007152</name>
</gene>
<dbReference type="OrthoDB" id="9797674at2"/>
<dbReference type="PANTHER" id="PTHR22777:SF27">
    <property type="entry name" value="MAGNESIUM AND COBALT EFFLUX PROTEIN CORC"/>
    <property type="match status" value="1"/>
</dbReference>
<keyword evidence="3 4" id="KW-0129">CBS domain</keyword>
<keyword evidence="7" id="KW-1185">Reference proteome</keyword>
<dbReference type="GO" id="GO:0050660">
    <property type="term" value="F:flavin adenine dinucleotide binding"/>
    <property type="evidence" value="ECO:0007669"/>
    <property type="project" value="InterPro"/>
</dbReference>
<evidence type="ECO:0000313" key="7">
    <source>
        <dbReference type="Proteomes" id="UP000190044"/>
    </source>
</evidence>
<dbReference type="Gene3D" id="3.10.580.10">
    <property type="entry name" value="CBS-domain"/>
    <property type="match status" value="1"/>
</dbReference>
<dbReference type="InterPro" id="IPR016169">
    <property type="entry name" value="FAD-bd_PCMH_sub2"/>
</dbReference>
<dbReference type="GO" id="GO:0005886">
    <property type="term" value="C:plasma membrane"/>
    <property type="evidence" value="ECO:0007669"/>
    <property type="project" value="TreeGrafter"/>
</dbReference>
<evidence type="ECO:0000259" key="5">
    <source>
        <dbReference type="PROSITE" id="PS51371"/>
    </source>
</evidence>
<dbReference type="Proteomes" id="UP000190044">
    <property type="component" value="Unassembled WGS sequence"/>
</dbReference>
<sequence length="313" mass="34286">MPDEQGSSNRSEEDSRSGLLAGLKALLFGGDKEPSLREQIEDVIDEAEEDGAERRGSSIVGDLSPIERKMLRNLLHFGEQTVDDVAVPRADIIAINESAPFEDIVALFAEAGHSRLPVYRETLDEVVGMIHVKDVFAVLADGRTPPPLLDLIRQPLYVPQSMGVLDLLADMRAQRTHLAIVIDEYSGTEGLVTIEDLVEEIVGEIEDEHDDEPVTLFAPGDNGCWEADARAELDDIGEAIDPRLAEIEEDVDTVGGLAAVLAGHVPEVGEILVHPSGWRIEVTEADERRVHHLRLHPPLEVDLEASSDRGEPF</sequence>
<dbReference type="SUPFAM" id="SSF54631">
    <property type="entry name" value="CBS-domain pair"/>
    <property type="match status" value="1"/>
</dbReference>
<dbReference type="InterPro" id="IPR000644">
    <property type="entry name" value="CBS_dom"/>
</dbReference>
<comment type="similarity">
    <text evidence="1">Belongs to the UPF0053 family. Hemolysin C subfamily.</text>
</comment>
<dbReference type="InterPro" id="IPR046342">
    <property type="entry name" value="CBS_dom_sf"/>
</dbReference>
<dbReference type="EMBL" id="FUYP01000007">
    <property type="protein sequence ID" value="SKB50917.1"/>
    <property type="molecule type" value="Genomic_DNA"/>
</dbReference>
<dbReference type="PANTHER" id="PTHR22777">
    <property type="entry name" value="HEMOLYSIN-RELATED"/>
    <property type="match status" value="1"/>
</dbReference>
<dbReference type="InterPro" id="IPR036318">
    <property type="entry name" value="FAD-bd_PCMH-like_sf"/>
</dbReference>
<evidence type="ECO:0000256" key="1">
    <source>
        <dbReference type="ARBA" id="ARBA00006446"/>
    </source>
</evidence>
<reference evidence="7" key="1">
    <citation type="submission" date="2017-02" db="EMBL/GenBank/DDBJ databases">
        <authorList>
            <person name="Varghese N."/>
            <person name="Submissions S."/>
        </authorList>
    </citation>
    <scope>NUCLEOTIDE SEQUENCE [LARGE SCALE GENOMIC DNA]</scope>
    <source>
        <strain evidence="7">R11H</strain>
    </source>
</reference>
<dbReference type="Pfam" id="PF03471">
    <property type="entry name" value="CorC_HlyC"/>
    <property type="match status" value="1"/>
</dbReference>
<dbReference type="InterPro" id="IPR005170">
    <property type="entry name" value="Transptr-assoc_dom"/>
</dbReference>
<feature type="domain" description="CBS" evidence="5">
    <location>
        <begin position="86"/>
        <end position="146"/>
    </location>
</feature>
<proteinExistence type="inferred from homology"/>
<dbReference type="SMART" id="SM01091">
    <property type="entry name" value="CorC_HlyC"/>
    <property type="match status" value="1"/>
</dbReference>
<dbReference type="RefSeq" id="WP_079638151.1">
    <property type="nucleotide sequence ID" value="NZ_FUYP01000007.1"/>
</dbReference>
<dbReference type="CDD" id="cd04590">
    <property type="entry name" value="CBS_pair_CorC_HlyC_assoc"/>
    <property type="match status" value="1"/>
</dbReference>
<feature type="domain" description="CBS" evidence="5">
    <location>
        <begin position="151"/>
        <end position="208"/>
    </location>
</feature>
<dbReference type="SMART" id="SM00116">
    <property type="entry name" value="CBS"/>
    <property type="match status" value="2"/>
</dbReference>
<evidence type="ECO:0000256" key="3">
    <source>
        <dbReference type="ARBA" id="ARBA00023122"/>
    </source>
</evidence>
<dbReference type="Gene3D" id="3.30.465.10">
    <property type="match status" value="1"/>
</dbReference>
<protein>
    <submittedName>
        <fullName evidence="6">CBS domain-containing protein</fullName>
    </submittedName>
</protein>
<evidence type="ECO:0000256" key="4">
    <source>
        <dbReference type="PROSITE-ProRule" id="PRU00703"/>
    </source>
</evidence>
<dbReference type="SUPFAM" id="SSF56176">
    <property type="entry name" value="FAD-binding/transporter-associated domain-like"/>
    <property type="match status" value="1"/>
</dbReference>
<organism evidence="6 7">
    <name type="scientific">Sphingopyxis flava</name>
    <dbReference type="NCBI Taxonomy" id="1507287"/>
    <lineage>
        <taxon>Bacteria</taxon>
        <taxon>Pseudomonadati</taxon>
        <taxon>Pseudomonadota</taxon>
        <taxon>Alphaproteobacteria</taxon>
        <taxon>Sphingomonadales</taxon>
        <taxon>Sphingomonadaceae</taxon>
        <taxon>Sphingopyxis</taxon>
    </lineage>
</organism>
<dbReference type="Pfam" id="PF00571">
    <property type="entry name" value="CBS"/>
    <property type="match status" value="2"/>
</dbReference>
<name>A0A1T5BUU6_9SPHN</name>